<evidence type="ECO:0000313" key="4">
    <source>
        <dbReference type="EMBL" id="VYT33359.1"/>
    </source>
</evidence>
<evidence type="ECO:0000256" key="1">
    <source>
        <dbReference type="ARBA" id="ARBA00022801"/>
    </source>
</evidence>
<organism evidence="4">
    <name type="scientific">[Clostridium] nexile</name>
    <dbReference type="NCBI Taxonomy" id="29361"/>
    <lineage>
        <taxon>Bacteria</taxon>
        <taxon>Bacillati</taxon>
        <taxon>Bacillota</taxon>
        <taxon>Clostridia</taxon>
        <taxon>Lachnospirales</taxon>
        <taxon>Lachnospiraceae</taxon>
        <taxon>Tyzzerella</taxon>
    </lineage>
</organism>
<keyword evidence="3" id="KW-0472">Membrane</keyword>
<evidence type="ECO:0000256" key="2">
    <source>
        <dbReference type="PIRSR" id="PIRSR605754-1"/>
    </source>
</evidence>
<dbReference type="InterPro" id="IPR042002">
    <property type="entry name" value="Sortase_C"/>
</dbReference>
<keyword evidence="3" id="KW-1133">Transmembrane helix</keyword>
<feature type="transmembrane region" description="Helical" evidence="3">
    <location>
        <begin position="256"/>
        <end position="275"/>
    </location>
</feature>
<accession>A0A6N2VSB9</accession>
<reference evidence="4" key="1">
    <citation type="submission" date="2019-11" db="EMBL/GenBank/DDBJ databases">
        <authorList>
            <person name="Feng L."/>
        </authorList>
    </citation>
    <scope>NUCLEOTIDE SEQUENCE</scope>
    <source>
        <strain evidence="4">CnexileLFYP112</strain>
    </source>
</reference>
<dbReference type="NCBIfam" id="NF033745">
    <property type="entry name" value="class_C_sortase"/>
    <property type="match status" value="1"/>
</dbReference>
<dbReference type="InterPro" id="IPR005754">
    <property type="entry name" value="Sortase"/>
</dbReference>
<proteinExistence type="predicted"/>
<dbReference type="InterPro" id="IPR023365">
    <property type="entry name" value="Sortase_dom-sf"/>
</dbReference>
<name>A0A6N2VSB9_9FIRM</name>
<dbReference type="AlphaFoldDB" id="A0A6N2VSB9"/>
<keyword evidence="1" id="KW-0378">Hydrolase</keyword>
<dbReference type="EMBL" id="CACRTG010000034">
    <property type="protein sequence ID" value="VYT33359.1"/>
    <property type="molecule type" value="Genomic_DNA"/>
</dbReference>
<dbReference type="Pfam" id="PF04203">
    <property type="entry name" value="Sortase"/>
    <property type="match status" value="1"/>
</dbReference>
<dbReference type="SUPFAM" id="SSF63817">
    <property type="entry name" value="Sortase"/>
    <property type="match status" value="1"/>
</dbReference>
<feature type="active site" description="Acyl-thioester intermediate" evidence="2">
    <location>
        <position position="219"/>
    </location>
</feature>
<dbReference type="NCBIfam" id="TIGR01076">
    <property type="entry name" value="sortase_fam"/>
    <property type="match status" value="1"/>
</dbReference>
<dbReference type="GO" id="GO:0016787">
    <property type="term" value="F:hydrolase activity"/>
    <property type="evidence" value="ECO:0007669"/>
    <property type="project" value="UniProtKB-KW"/>
</dbReference>
<protein>
    <submittedName>
        <fullName evidence="4">Sortase family protein</fullName>
    </submittedName>
</protein>
<dbReference type="Gene3D" id="2.40.260.10">
    <property type="entry name" value="Sortase"/>
    <property type="match status" value="1"/>
</dbReference>
<gene>
    <name evidence="4" type="ORF">CNLFYP112_00565</name>
</gene>
<dbReference type="CDD" id="cd05827">
    <property type="entry name" value="Sortase_C"/>
    <property type="match status" value="1"/>
</dbReference>
<evidence type="ECO:0000256" key="3">
    <source>
        <dbReference type="SAM" id="Phobius"/>
    </source>
</evidence>
<sequence>MENVKRKTKKSKKKRIRTILYIAGLFLCAYPLVASVMDQNYQQSVIQTYQGEMNQASDEKVQEVKKEAIRYNEMLWQANGIIVGNMEQGILGEESYQKQLNLSGTGMMGTISIPKINVNLPIYHGVEEEVLVNGVGHLPESSLPVGGGNTHCILTGHRGLPNAKLFTRLDEMETGDLFFLTICGEKLAYQVTEIEIIHPEDVEGLGIQAEKDLVSLITCTPYGLNTKRLVVTGERTRYIEKQEQEIEPGSMSFRELVFTALPFLYLAIGIGSVVAKKKWGKDSEKQEN</sequence>
<keyword evidence="3" id="KW-0812">Transmembrane</keyword>
<feature type="active site" description="Proton donor/acceptor" evidence="2">
    <location>
        <position position="157"/>
    </location>
</feature>